<dbReference type="SUPFAM" id="SSF55486">
    <property type="entry name" value="Metalloproteases ('zincins'), catalytic domain"/>
    <property type="match status" value="1"/>
</dbReference>
<comment type="similarity">
    <text evidence="2">Belongs to the peptidase M4 family.</text>
</comment>
<evidence type="ECO:0000256" key="9">
    <source>
        <dbReference type="SAM" id="MobiDB-lite"/>
    </source>
</evidence>
<dbReference type="InterPro" id="IPR008979">
    <property type="entry name" value="Galactose-bd-like_sf"/>
</dbReference>
<dbReference type="PANTHER" id="PTHR33794:SF1">
    <property type="entry name" value="BACILLOLYSIN"/>
    <property type="match status" value="1"/>
</dbReference>
<evidence type="ECO:0000256" key="10">
    <source>
        <dbReference type="SAM" id="SignalP"/>
    </source>
</evidence>
<reference evidence="12 13" key="1">
    <citation type="submission" date="2023-07" db="EMBL/GenBank/DDBJ databases">
        <title>Sequencing the genomes of 1000 actinobacteria strains.</title>
        <authorList>
            <person name="Klenk H.-P."/>
        </authorList>
    </citation>
    <scope>NUCLEOTIDE SEQUENCE [LARGE SCALE GENOMIC DNA]</scope>
    <source>
        <strain evidence="12 13">DSM 44109</strain>
    </source>
</reference>
<dbReference type="Gene3D" id="3.10.170.10">
    <property type="match status" value="1"/>
</dbReference>
<dbReference type="PROSITE" id="PS51829">
    <property type="entry name" value="P_HOMO_B"/>
    <property type="match status" value="1"/>
</dbReference>
<organism evidence="12 13">
    <name type="scientific">Streptosporangium brasiliense</name>
    <dbReference type="NCBI Taxonomy" id="47480"/>
    <lineage>
        <taxon>Bacteria</taxon>
        <taxon>Bacillati</taxon>
        <taxon>Actinomycetota</taxon>
        <taxon>Actinomycetes</taxon>
        <taxon>Streptosporangiales</taxon>
        <taxon>Streptosporangiaceae</taxon>
        <taxon>Streptosporangium</taxon>
    </lineage>
</organism>
<keyword evidence="8 12" id="KW-0482">Metalloprotease</keyword>
<dbReference type="PANTHER" id="PTHR33794">
    <property type="entry name" value="BACILLOLYSIN"/>
    <property type="match status" value="1"/>
</dbReference>
<dbReference type="InterPro" id="IPR027268">
    <property type="entry name" value="Peptidase_M4/M1_CTD_sf"/>
</dbReference>
<evidence type="ECO:0000256" key="8">
    <source>
        <dbReference type="ARBA" id="ARBA00023049"/>
    </source>
</evidence>
<dbReference type="Proteomes" id="UP001230426">
    <property type="component" value="Unassembled WGS sequence"/>
</dbReference>
<comment type="similarity">
    <text evidence="1">Belongs to the peptidase M28 family. M28A subfamily.</text>
</comment>
<dbReference type="Pfam" id="PF02868">
    <property type="entry name" value="Peptidase_M4_C"/>
    <property type="match status" value="1"/>
</dbReference>
<feature type="compositionally biased region" description="Low complexity" evidence="9">
    <location>
        <begin position="23"/>
        <end position="38"/>
    </location>
</feature>
<sequence length="1149" mass="117363">MRTKVKLGAVAVLAAAALAAPTPAGALSAPAAGGTAPSDPVPVKVSPEREPASAPPDADGRRRAITSAERALASGSRALRKAPGDRFERDRVVVGTRGLQYLHYKRTYRGLPVYGGDVIVVTDRSGGTVESLSSGQQAKLDLDTRAAVSAEAASATARGQLTTVETAAAPVLVVHAATDRPVLAWEVIVTGATERAPSVLHVYVDARTGAVIDKVDDVRAGTGNSFYNGNPVTIQTSGSGGSYSMTDTTRSGLRCGGQNGSAYTGTDDSWGNGQGTNLETACVDALYAAQQEWNMLRDWLGRNGFNGSGGAFPARVGLSDVNAYWNGSYTNFGHNQANSKQATPMDVVAHEYGHAIFQFSGSGGAGSGNEAGGLNESTGDIFGALTEHFANQPATLDDPDYLVGEEVDLVGQGPIRNMYNPGALGDPNCYSSSIPNTEVHAAAGPQNHWFYLLAEGTNPPGKPASPVCSGPSSLTGIGIQKAGQIFMSGLNAKTIPWTHAKARSATVAAAKQLFPNSCVEVSAVKAAWTAVNVPAQSGEPPCTAPGNDYSISVSPTSGTVQPGGSATATLSTSVVTGSAQTVTLSAAGVPSGATVSFDPASVTAGQSSTVTLATSASTPQGTFPITLNASAPSGAKSVTYSLTVGTGNPPTGAPDIPVANVSAHLNQLQSIASGNGGNRASATSGYTASLNYIKGKLDAAGYTTTVQNFTYNGQTHANLIANWPAGPTGPTVMLGSHLDSVSAGPGINDNGSGSAALLEVALTLADRNPTLTKHVRFGWWGAEELGMRGSTHYVQNGGAAGVEAYLNFDMIASPNPGYFVYDDDTALEKIFKDYYATLSVPTEIETEGDGRSDHAPFKNAGVKVGGVFTGASSVKSSAQATKWGGAAGQAFDRCYHSACDTTSNINSTALDRNSDAIANALWKLAVRSGPVGDDYAMAVNPASGTVQAGQSATATLSTTVTSGNAQSVSLSASGAPAGTTVTFTPSTVTAGQTSSVTVATSASTPAGTYTIALNGTGTSANRSAVYTLTVGGTGGGRTFTNDTPFAIEDGYQDSSDIPVTLTGSPDATFTISADIDHTCSQDLRLTLIRPDGTSQVLKYESYTACTPYNGPVRFTVNNPARSGNGTWTLVVGDYFQNDTGTLNSWSIAF</sequence>
<dbReference type="RefSeq" id="WP_306856459.1">
    <property type="nucleotide sequence ID" value="NZ_JAUSRB010000001.1"/>
</dbReference>
<comment type="caution">
    <text evidence="12">The sequence shown here is derived from an EMBL/GenBank/DDBJ whole genome shotgun (WGS) entry which is preliminary data.</text>
</comment>
<name>A0ABT9QVV4_9ACTN</name>
<evidence type="ECO:0000256" key="2">
    <source>
        <dbReference type="ARBA" id="ARBA00009388"/>
    </source>
</evidence>
<dbReference type="SUPFAM" id="SSF53187">
    <property type="entry name" value="Zn-dependent exopeptidases"/>
    <property type="match status" value="1"/>
</dbReference>
<keyword evidence="13" id="KW-1185">Reference proteome</keyword>
<dbReference type="Gene3D" id="2.60.120.260">
    <property type="entry name" value="Galactose-binding domain-like"/>
    <property type="match status" value="1"/>
</dbReference>
<dbReference type="CDD" id="cd09597">
    <property type="entry name" value="M4_TLP"/>
    <property type="match status" value="1"/>
</dbReference>
<evidence type="ECO:0000313" key="13">
    <source>
        <dbReference type="Proteomes" id="UP001230426"/>
    </source>
</evidence>
<dbReference type="InterPro" id="IPR001570">
    <property type="entry name" value="Peptidase_M4_C_domain"/>
</dbReference>
<evidence type="ECO:0000259" key="11">
    <source>
        <dbReference type="PROSITE" id="PS51829"/>
    </source>
</evidence>
<dbReference type="EMBL" id="JAUSRB010000001">
    <property type="protein sequence ID" value="MDP9860811.1"/>
    <property type="molecule type" value="Genomic_DNA"/>
</dbReference>
<evidence type="ECO:0000256" key="5">
    <source>
        <dbReference type="ARBA" id="ARBA00022729"/>
    </source>
</evidence>
<keyword evidence="5 10" id="KW-0732">Signal</keyword>
<keyword evidence="4" id="KW-0479">Metal-binding</keyword>
<accession>A0ABT9QVV4</accession>
<dbReference type="InterPro" id="IPR050728">
    <property type="entry name" value="Zinc_Metalloprotease_M4"/>
</dbReference>
<dbReference type="Pfam" id="PF04389">
    <property type="entry name" value="Peptidase_M28"/>
    <property type="match status" value="1"/>
</dbReference>
<proteinExistence type="inferred from homology"/>
<dbReference type="Gene3D" id="3.10.450.490">
    <property type="match status" value="1"/>
</dbReference>
<dbReference type="Gene3D" id="1.10.390.10">
    <property type="entry name" value="Neutral Protease Domain 2"/>
    <property type="match status" value="1"/>
</dbReference>
<protein>
    <submittedName>
        <fullName evidence="12">Zn-dependent metalloprotease</fullName>
    </submittedName>
</protein>
<evidence type="ECO:0000256" key="6">
    <source>
        <dbReference type="ARBA" id="ARBA00022801"/>
    </source>
</evidence>
<feature type="chain" id="PRO_5046509825" evidence="10">
    <location>
        <begin position="27"/>
        <end position="1149"/>
    </location>
</feature>
<feature type="region of interest" description="Disordered" evidence="9">
    <location>
        <begin position="23"/>
        <end position="62"/>
    </location>
</feature>
<keyword evidence="7" id="KW-0862">Zinc</keyword>
<evidence type="ECO:0000256" key="7">
    <source>
        <dbReference type="ARBA" id="ARBA00022833"/>
    </source>
</evidence>
<dbReference type="InterPro" id="IPR002884">
    <property type="entry name" value="P_dom"/>
</dbReference>
<dbReference type="InterPro" id="IPR023612">
    <property type="entry name" value="Peptidase_M4"/>
</dbReference>
<dbReference type="InterPro" id="IPR041756">
    <property type="entry name" value="M28_SGAP-like"/>
</dbReference>
<dbReference type="GO" id="GO:0008237">
    <property type="term" value="F:metallopeptidase activity"/>
    <property type="evidence" value="ECO:0007669"/>
    <property type="project" value="UniProtKB-KW"/>
</dbReference>
<keyword evidence="6" id="KW-0378">Hydrolase</keyword>
<dbReference type="Gene3D" id="3.40.630.10">
    <property type="entry name" value="Zn peptidases"/>
    <property type="match status" value="1"/>
</dbReference>
<dbReference type="Pfam" id="PF01483">
    <property type="entry name" value="P_proprotein"/>
    <property type="match status" value="1"/>
</dbReference>
<dbReference type="Pfam" id="PF01447">
    <property type="entry name" value="Peptidase_M4"/>
    <property type="match status" value="1"/>
</dbReference>
<dbReference type="InterPro" id="IPR007484">
    <property type="entry name" value="Peptidase_M28"/>
</dbReference>
<dbReference type="InterPro" id="IPR013856">
    <property type="entry name" value="Peptidase_M4_domain"/>
</dbReference>
<feature type="signal peptide" evidence="10">
    <location>
        <begin position="1"/>
        <end position="26"/>
    </location>
</feature>
<dbReference type="PRINTS" id="PR00730">
    <property type="entry name" value="THERMOLYSIN"/>
</dbReference>
<dbReference type="Pfam" id="PF07504">
    <property type="entry name" value="FTP"/>
    <property type="match status" value="1"/>
</dbReference>
<keyword evidence="3" id="KW-0645">Protease</keyword>
<dbReference type="InterPro" id="IPR011096">
    <property type="entry name" value="FTP_domain"/>
</dbReference>
<evidence type="ECO:0000256" key="3">
    <source>
        <dbReference type="ARBA" id="ARBA00022670"/>
    </source>
</evidence>
<evidence type="ECO:0000256" key="4">
    <source>
        <dbReference type="ARBA" id="ARBA00022723"/>
    </source>
</evidence>
<gene>
    <name evidence="12" type="ORF">J2S55_000070</name>
</gene>
<evidence type="ECO:0000256" key="1">
    <source>
        <dbReference type="ARBA" id="ARBA00005957"/>
    </source>
</evidence>
<feature type="domain" description="P/Homo B" evidence="11">
    <location>
        <begin position="1029"/>
        <end position="1149"/>
    </location>
</feature>
<evidence type="ECO:0000313" key="12">
    <source>
        <dbReference type="EMBL" id="MDP9860811.1"/>
    </source>
</evidence>
<dbReference type="SUPFAM" id="SSF49785">
    <property type="entry name" value="Galactose-binding domain-like"/>
    <property type="match status" value="1"/>
</dbReference>
<dbReference type="CDD" id="cd03876">
    <property type="entry name" value="M28_SGAP_like"/>
    <property type="match status" value="1"/>
</dbReference>